<reference evidence="2 3" key="1">
    <citation type="submission" date="2019-01" db="EMBL/GenBank/DDBJ databases">
        <title>Sequencing the genomes of 1000 actinobacteria strains.</title>
        <authorList>
            <person name="Klenk H.-P."/>
        </authorList>
    </citation>
    <scope>NUCLEOTIDE SEQUENCE [LARGE SCALE GENOMIC DNA]</scope>
    <source>
        <strain evidence="2 3">DSM 43925</strain>
    </source>
</reference>
<dbReference type="OrthoDB" id="3638605at2"/>
<accession>A0A438MC64</accession>
<keyword evidence="1" id="KW-0472">Membrane</keyword>
<sequence length="103" mass="10974">MTQINPLAGVQIGAREIYDELRTACGKVDQLGSKADQVASAHDDMRSDLTDHEARLRVLERSRWLLPSLAALIAVGSLVLAVVTFMQGAGGRPGAVDSRPHPG</sequence>
<protein>
    <submittedName>
        <fullName evidence="2">Uncharacterized protein</fullName>
    </submittedName>
</protein>
<evidence type="ECO:0000313" key="3">
    <source>
        <dbReference type="Proteomes" id="UP000284824"/>
    </source>
</evidence>
<proteinExistence type="predicted"/>
<name>A0A438MC64_9ACTN</name>
<dbReference type="EMBL" id="SAUN01000001">
    <property type="protein sequence ID" value="RVX43320.1"/>
    <property type="molecule type" value="Genomic_DNA"/>
</dbReference>
<organism evidence="2 3">
    <name type="scientific">Nonomuraea polychroma</name>
    <dbReference type="NCBI Taxonomy" id="46176"/>
    <lineage>
        <taxon>Bacteria</taxon>
        <taxon>Bacillati</taxon>
        <taxon>Actinomycetota</taxon>
        <taxon>Actinomycetes</taxon>
        <taxon>Streptosporangiales</taxon>
        <taxon>Streptosporangiaceae</taxon>
        <taxon>Nonomuraea</taxon>
    </lineage>
</organism>
<keyword evidence="1" id="KW-1133">Transmembrane helix</keyword>
<keyword evidence="3" id="KW-1185">Reference proteome</keyword>
<dbReference type="AlphaFoldDB" id="A0A438MC64"/>
<feature type="transmembrane region" description="Helical" evidence="1">
    <location>
        <begin position="64"/>
        <end position="86"/>
    </location>
</feature>
<keyword evidence="1" id="KW-0812">Transmembrane</keyword>
<dbReference type="Proteomes" id="UP000284824">
    <property type="component" value="Unassembled WGS sequence"/>
</dbReference>
<evidence type="ECO:0000313" key="2">
    <source>
        <dbReference type="EMBL" id="RVX43320.1"/>
    </source>
</evidence>
<gene>
    <name evidence="2" type="ORF">EDD27_5998</name>
</gene>
<comment type="caution">
    <text evidence="2">The sequence shown here is derived from an EMBL/GenBank/DDBJ whole genome shotgun (WGS) entry which is preliminary data.</text>
</comment>
<evidence type="ECO:0000256" key="1">
    <source>
        <dbReference type="SAM" id="Phobius"/>
    </source>
</evidence>
<dbReference type="RefSeq" id="WP_127935268.1">
    <property type="nucleotide sequence ID" value="NZ_SAUN01000001.1"/>
</dbReference>